<evidence type="ECO:0008006" key="4">
    <source>
        <dbReference type="Google" id="ProtNLM"/>
    </source>
</evidence>
<dbReference type="CDD" id="cd00408">
    <property type="entry name" value="DHDPS-like"/>
    <property type="match status" value="1"/>
</dbReference>
<dbReference type="Gene3D" id="3.20.20.70">
    <property type="entry name" value="Aldolase class I"/>
    <property type="match status" value="1"/>
</dbReference>
<dbReference type="SUPFAM" id="SSF51569">
    <property type="entry name" value="Aldolase"/>
    <property type="match status" value="1"/>
</dbReference>
<protein>
    <recommendedName>
        <fullName evidence="4">Aldolase</fullName>
    </recommendedName>
</protein>
<sequence>MLGLAENYSCAKKPSVGGPSCLCGPRRLLWKSGKISDARFYHRIKTRLSIIVRAGALPAGGHTAVAEPSEDREIFRTLSRSMSGKQNFKLEGLVVATVTPFQPCNLRLDEKSLVKYLQYLWDAGVKNLVVNGTTGEFTSMTMEERMRVTELARANWPGIMLNNVSAASYHDAQTLLAHSQNPIAGTEARVDAALLLPPYYFSAVAEDGLERWLRNVLESAHQPVYLYNFPAHTGNMIGPGLYARLAHDFPLLRGIKNTFDDVPMAQQFKYALPDRQVYIGSDKVALEALEGGLDGNVSSAGGCAIVSAALAMVDASAKGNDGAAEAAFSSVSSWLEQRESLGVLDIPAAKVALSNTIEGFSATVRPPLLPATREQQHQLQEALKRLNSSKS</sequence>
<name>A0ABR2Z518_9CHLO</name>
<dbReference type="EMBL" id="JALJOT010000001">
    <property type="protein sequence ID" value="KAK9918831.1"/>
    <property type="molecule type" value="Genomic_DNA"/>
</dbReference>
<keyword evidence="3" id="KW-1185">Reference proteome</keyword>
<evidence type="ECO:0000313" key="3">
    <source>
        <dbReference type="Proteomes" id="UP001491310"/>
    </source>
</evidence>
<proteinExistence type="predicted"/>
<dbReference type="SMART" id="SM01130">
    <property type="entry name" value="DHDPS"/>
    <property type="match status" value="1"/>
</dbReference>
<evidence type="ECO:0000256" key="1">
    <source>
        <dbReference type="ARBA" id="ARBA00023239"/>
    </source>
</evidence>
<dbReference type="PRINTS" id="PR00146">
    <property type="entry name" value="DHPICSNTHASE"/>
</dbReference>
<dbReference type="Pfam" id="PF00701">
    <property type="entry name" value="DHDPS"/>
    <property type="match status" value="1"/>
</dbReference>
<keyword evidence="1" id="KW-0456">Lyase</keyword>
<dbReference type="InterPro" id="IPR013785">
    <property type="entry name" value="Aldolase_TIM"/>
</dbReference>
<dbReference type="Proteomes" id="UP001491310">
    <property type="component" value="Unassembled WGS sequence"/>
</dbReference>
<comment type="caution">
    <text evidence="2">The sequence shown here is derived from an EMBL/GenBank/DDBJ whole genome shotgun (WGS) entry which is preliminary data.</text>
</comment>
<dbReference type="PANTHER" id="PTHR12128:SF66">
    <property type="entry name" value="4-HYDROXY-2-OXOGLUTARATE ALDOLASE, MITOCHONDRIAL"/>
    <property type="match status" value="1"/>
</dbReference>
<reference evidence="2 3" key="1">
    <citation type="journal article" date="2024" name="Nat. Commun.">
        <title>Phylogenomics reveals the evolutionary origins of lichenization in chlorophyte algae.</title>
        <authorList>
            <person name="Puginier C."/>
            <person name="Libourel C."/>
            <person name="Otte J."/>
            <person name="Skaloud P."/>
            <person name="Haon M."/>
            <person name="Grisel S."/>
            <person name="Petersen M."/>
            <person name="Berrin J.G."/>
            <person name="Delaux P.M."/>
            <person name="Dal Grande F."/>
            <person name="Keller J."/>
        </authorList>
    </citation>
    <scope>NUCLEOTIDE SEQUENCE [LARGE SCALE GENOMIC DNA]</scope>
    <source>
        <strain evidence="2 3">SAG 216-7</strain>
    </source>
</reference>
<gene>
    <name evidence="2" type="ORF">WJX75_007333</name>
</gene>
<dbReference type="InterPro" id="IPR002220">
    <property type="entry name" value="DapA-like"/>
</dbReference>
<organism evidence="2 3">
    <name type="scientific">Coccomyxa subellipsoidea</name>
    <dbReference type="NCBI Taxonomy" id="248742"/>
    <lineage>
        <taxon>Eukaryota</taxon>
        <taxon>Viridiplantae</taxon>
        <taxon>Chlorophyta</taxon>
        <taxon>core chlorophytes</taxon>
        <taxon>Trebouxiophyceae</taxon>
        <taxon>Trebouxiophyceae incertae sedis</taxon>
        <taxon>Coccomyxaceae</taxon>
        <taxon>Coccomyxa</taxon>
    </lineage>
</organism>
<accession>A0ABR2Z518</accession>
<evidence type="ECO:0000313" key="2">
    <source>
        <dbReference type="EMBL" id="KAK9918831.1"/>
    </source>
</evidence>
<dbReference type="PANTHER" id="PTHR12128">
    <property type="entry name" value="DIHYDRODIPICOLINATE SYNTHASE"/>
    <property type="match status" value="1"/>
</dbReference>